<dbReference type="EMBL" id="JX123262">
    <property type="protein sequence ID" value="AFN39149.1"/>
    <property type="molecule type" value="Genomic_DNA"/>
</dbReference>
<proteinExistence type="predicted"/>
<name>I6XKX7_9CAUD</name>
<reference evidence="1 2" key="1">
    <citation type="journal article" date="2012" name="J. Virol.">
        <title>Complete Genome Sequence of Aeromonas hydrophila Phage CC2.</title>
        <authorList>
            <person name="Shen C.J."/>
            <person name="Liu Y.J."/>
            <person name="Lu C.P."/>
        </authorList>
    </citation>
    <scope>NUCLEOTIDE SEQUENCE [LARGE SCALE GENOMIC DNA]</scope>
</reference>
<sequence>MWVIIEKLSRKPIRFTKEVWSYDGDTEVEIVPHNDFHNDSRIIVFDTIQSAEKVLDTGTLEFSYSSEHSCGFEFGPETHTVVSIVALN</sequence>
<dbReference type="GeneID" id="14016407"/>
<dbReference type="RefSeq" id="YP_007010140.1">
    <property type="nucleotide sequence ID" value="NC_019538.1"/>
</dbReference>
<protein>
    <submittedName>
        <fullName evidence="1">Uncharacterized protein</fullName>
    </submittedName>
</protein>
<dbReference type="Proteomes" id="UP000009016">
    <property type="component" value="Segment"/>
</dbReference>
<dbReference type="KEGG" id="vg:14016407"/>
<accession>I6XKX7</accession>
<gene>
    <name evidence="1" type="ORF">CC2_114</name>
</gene>
<evidence type="ECO:0000313" key="2">
    <source>
        <dbReference type="Proteomes" id="UP000009016"/>
    </source>
</evidence>
<evidence type="ECO:0000313" key="1">
    <source>
        <dbReference type="EMBL" id="AFN39149.1"/>
    </source>
</evidence>
<keyword evidence="2" id="KW-1185">Reference proteome</keyword>
<organism evidence="1 2">
    <name type="scientific">Aeromonas phage CC2</name>
    <dbReference type="NCBI Taxonomy" id="1204516"/>
    <lineage>
        <taxon>Viruses</taxon>
        <taxon>Duplodnaviria</taxon>
        <taxon>Heunggongvirae</taxon>
        <taxon>Uroviricota</taxon>
        <taxon>Caudoviricetes</taxon>
        <taxon>Pantevenvirales</taxon>
        <taxon>Straboviridae</taxon>
        <taxon>Emmerichvirinae</taxon>
        <taxon>Ceceduovirus</taxon>
        <taxon>Ceceduovirus cc2</taxon>
    </lineage>
</organism>